<name>A0A8T0H603_CERPU</name>
<dbReference type="EMBL" id="CM026428">
    <property type="protein sequence ID" value="KAG0566753.1"/>
    <property type="molecule type" value="Genomic_DNA"/>
</dbReference>
<comment type="caution">
    <text evidence="2">The sequence shown here is derived from an EMBL/GenBank/DDBJ whole genome shotgun (WGS) entry which is preliminary data.</text>
</comment>
<sequence>MGQDIPAGYSDKPRIGLNGGMNPENLRRRDPKSRELLGPLFGQVAVATVRNVLYNGVGKLQNVDKMLANKIAQLRERKDQLPVTKNEDEHLDQRDESGGDCSLEPEGMIATLITLHTSSNYSTCSNSSEPKPCELFHRAKGITNQVPFGCNIAGYLVNQISEESTVHYD</sequence>
<organism evidence="2 3">
    <name type="scientific">Ceratodon purpureus</name>
    <name type="common">Fire moss</name>
    <name type="synonym">Dicranum purpureum</name>
    <dbReference type="NCBI Taxonomy" id="3225"/>
    <lineage>
        <taxon>Eukaryota</taxon>
        <taxon>Viridiplantae</taxon>
        <taxon>Streptophyta</taxon>
        <taxon>Embryophyta</taxon>
        <taxon>Bryophyta</taxon>
        <taxon>Bryophytina</taxon>
        <taxon>Bryopsida</taxon>
        <taxon>Dicranidae</taxon>
        <taxon>Pseudoditrichales</taxon>
        <taxon>Ditrichaceae</taxon>
        <taxon>Ceratodon</taxon>
    </lineage>
</organism>
<accession>A0A8T0H603</accession>
<evidence type="ECO:0000313" key="2">
    <source>
        <dbReference type="EMBL" id="KAG0566753.1"/>
    </source>
</evidence>
<evidence type="ECO:0000256" key="1">
    <source>
        <dbReference type="SAM" id="MobiDB-lite"/>
    </source>
</evidence>
<proteinExistence type="predicted"/>
<dbReference type="Proteomes" id="UP000822688">
    <property type="component" value="Chromosome 7"/>
</dbReference>
<protein>
    <submittedName>
        <fullName evidence="2">Uncharacterized protein</fullName>
    </submittedName>
</protein>
<feature type="region of interest" description="Disordered" evidence="1">
    <location>
        <begin position="78"/>
        <end position="102"/>
    </location>
</feature>
<keyword evidence="3" id="KW-1185">Reference proteome</keyword>
<feature type="region of interest" description="Disordered" evidence="1">
    <location>
        <begin position="1"/>
        <end position="29"/>
    </location>
</feature>
<evidence type="ECO:0000313" key="3">
    <source>
        <dbReference type="Proteomes" id="UP000822688"/>
    </source>
</evidence>
<gene>
    <name evidence="2" type="ORF">KC19_7G085400</name>
</gene>
<feature type="compositionally biased region" description="Basic and acidic residues" evidence="1">
    <location>
        <begin position="78"/>
        <end position="97"/>
    </location>
</feature>
<reference evidence="2" key="1">
    <citation type="submission" date="2020-06" db="EMBL/GenBank/DDBJ databases">
        <title>WGS assembly of Ceratodon purpureus strain R40.</title>
        <authorList>
            <person name="Carey S.B."/>
            <person name="Jenkins J."/>
            <person name="Shu S."/>
            <person name="Lovell J.T."/>
            <person name="Sreedasyam A."/>
            <person name="Maumus F."/>
            <person name="Tiley G.P."/>
            <person name="Fernandez-Pozo N."/>
            <person name="Barry K."/>
            <person name="Chen C."/>
            <person name="Wang M."/>
            <person name="Lipzen A."/>
            <person name="Daum C."/>
            <person name="Saski C.A."/>
            <person name="Payton A.C."/>
            <person name="Mcbreen J.C."/>
            <person name="Conrad R.E."/>
            <person name="Kollar L.M."/>
            <person name="Olsson S."/>
            <person name="Huttunen S."/>
            <person name="Landis J.B."/>
            <person name="Wickett N.J."/>
            <person name="Johnson M.G."/>
            <person name="Rensing S.A."/>
            <person name="Grimwood J."/>
            <person name="Schmutz J."/>
            <person name="Mcdaniel S.F."/>
        </authorList>
    </citation>
    <scope>NUCLEOTIDE SEQUENCE</scope>
    <source>
        <strain evidence="2">R40</strain>
    </source>
</reference>
<dbReference type="AlphaFoldDB" id="A0A8T0H603"/>